<keyword evidence="7 10" id="KW-0443">Lipid metabolism</keyword>
<sequence>MYEEDFMDSIAPEYLYVFDFEKNYSYLHTQDWLLDNIVYCLCYVIFYVTVVIVGMSYMLENPKFNLKRPRALWYGLMALLSIIGFSRTAPELFFALLHRSFYHSICLPSNYFQNPVSGFWSLALVILKFVQMFDTMFVVLQKQEMTFLHVYRHLSIIIYFYFTYTETTAAMRWFSVMEYFINFCMYSYYALESMEYKVPLYLIITCRAMQILQMVTGYILTIIAYNQRDVHKLNCYITYQSTAIGAIYYIAASYFYARYFYSTYISRKQKSKGRKLK</sequence>
<dbReference type="GO" id="GO:0005789">
    <property type="term" value="C:endoplasmic reticulum membrane"/>
    <property type="evidence" value="ECO:0007669"/>
    <property type="project" value="TreeGrafter"/>
</dbReference>
<dbReference type="InterPro" id="IPR002076">
    <property type="entry name" value="ELO_fam"/>
</dbReference>
<dbReference type="PANTHER" id="PTHR11157:SF17">
    <property type="entry name" value="ELONGATION OF VERY LONG CHAIN FATTY ACIDS PROTEIN 6"/>
    <property type="match status" value="1"/>
</dbReference>
<feature type="transmembrane region" description="Helical" evidence="10">
    <location>
        <begin position="117"/>
        <end position="140"/>
    </location>
</feature>
<feature type="transmembrane region" description="Helical" evidence="10">
    <location>
        <begin position="170"/>
        <end position="191"/>
    </location>
</feature>
<keyword evidence="3 10" id="KW-0808">Transferase</keyword>
<dbReference type="PANTHER" id="PTHR11157">
    <property type="entry name" value="FATTY ACID ACYL TRANSFERASE-RELATED"/>
    <property type="match status" value="1"/>
</dbReference>
<keyword evidence="2 10" id="KW-0444">Lipid biosynthesis</keyword>
<evidence type="ECO:0000256" key="8">
    <source>
        <dbReference type="ARBA" id="ARBA00023136"/>
    </source>
</evidence>
<keyword evidence="4 10" id="KW-0812">Transmembrane</keyword>
<dbReference type="Proteomes" id="UP000504631">
    <property type="component" value="Unplaced"/>
</dbReference>
<evidence type="ECO:0000256" key="2">
    <source>
        <dbReference type="ARBA" id="ARBA00022516"/>
    </source>
</evidence>
<dbReference type="KEGG" id="bvk:117235981"/>
<dbReference type="AlphaFoldDB" id="A0A6J3KN11"/>
<name>A0A6J3KN11_9HYME</name>
<evidence type="ECO:0000256" key="5">
    <source>
        <dbReference type="ARBA" id="ARBA00022832"/>
    </source>
</evidence>
<feature type="transmembrane region" description="Helical" evidence="10">
    <location>
        <begin position="147"/>
        <end position="164"/>
    </location>
</feature>
<dbReference type="GO" id="GO:0019367">
    <property type="term" value="P:fatty acid elongation, saturated fatty acid"/>
    <property type="evidence" value="ECO:0007669"/>
    <property type="project" value="TreeGrafter"/>
</dbReference>
<feature type="transmembrane region" description="Helical" evidence="10">
    <location>
        <begin position="198"/>
        <end position="225"/>
    </location>
</feature>
<keyword evidence="11" id="KW-1185">Reference proteome</keyword>
<comment type="similarity">
    <text evidence="10">Belongs to the ELO family.</text>
</comment>
<dbReference type="GeneID" id="117235981"/>
<evidence type="ECO:0000256" key="9">
    <source>
        <dbReference type="ARBA" id="ARBA00023160"/>
    </source>
</evidence>
<keyword evidence="9 10" id="KW-0275">Fatty acid biosynthesis</keyword>
<keyword evidence="6 10" id="KW-1133">Transmembrane helix</keyword>
<accession>A0A6J3KN11</accession>
<evidence type="ECO:0000256" key="4">
    <source>
        <dbReference type="ARBA" id="ARBA00022692"/>
    </source>
</evidence>
<keyword evidence="5 10" id="KW-0276">Fatty acid metabolism</keyword>
<dbReference type="EC" id="2.3.1.199" evidence="10"/>
<dbReference type="GO" id="GO:0009922">
    <property type="term" value="F:fatty acid elongase activity"/>
    <property type="evidence" value="ECO:0007669"/>
    <property type="project" value="UniProtKB-EC"/>
</dbReference>
<keyword evidence="8 10" id="KW-0472">Membrane</keyword>
<dbReference type="Pfam" id="PF01151">
    <property type="entry name" value="ELO"/>
    <property type="match status" value="1"/>
</dbReference>
<gene>
    <name evidence="12" type="primary">LOC117235981</name>
</gene>
<feature type="transmembrane region" description="Helical" evidence="10">
    <location>
        <begin position="71"/>
        <end position="97"/>
    </location>
</feature>
<evidence type="ECO:0000313" key="11">
    <source>
        <dbReference type="Proteomes" id="UP000504631"/>
    </source>
</evidence>
<dbReference type="GO" id="GO:0034625">
    <property type="term" value="P:fatty acid elongation, monounsaturated fatty acid"/>
    <property type="evidence" value="ECO:0007669"/>
    <property type="project" value="TreeGrafter"/>
</dbReference>
<feature type="transmembrane region" description="Helical" evidence="10">
    <location>
        <begin position="36"/>
        <end position="59"/>
    </location>
</feature>
<dbReference type="GO" id="GO:0042761">
    <property type="term" value="P:very long-chain fatty acid biosynthetic process"/>
    <property type="evidence" value="ECO:0007669"/>
    <property type="project" value="TreeGrafter"/>
</dbReference>
<proteinExistence type="inferred from homology"/>
<evidence type="ECO:0000256" key="1">
    <source>
        <dbReference type="ARBA" id="ARBA00004141"/>
    </source>
</evidence>
<evidence type="ECO:0000256" key="7">
    <source>
        <dbReference type="ARBA" id="ARBA00023098"/>
    </source>
</evidence>
<organism evidence="11 12">
    <name type="scientific">Bombus vosnesenskii</name>
    <dbReference type="NCBI Taxonomy" id="207650"/>
    <lineage>
        <taxon>Eukaryota</taxon>
        <taxon>Metazoa</taxon>
        <taxon>Ecdysozoa</taxon>
        <taxon>Arthropoda</taxon>
        <taxon>Hexapoda</taxon>
        <taxon>Insecta</taxon>
        <taxon>Pterygota</taxon>
        <taxon>Neoptera</taxon>
        <taxon>Endopterygota</taxon>
        <taxon>Hymenoptera</taxon>
        <taxon>Apocrita</taxon>
        <taxon>Aculeata</taxon>
        <taxon>Apoidea</taxon>
        <taxon>Anthophila</taxon>
        <taxon>Apidae</taxon>
        <taxon>Bombus</taxon>
        <taxon>Pyrobombus</taxon>
    </lineage>
</organism>
<dbReference type="GO" id="GO:0030148">
    <property type="term" value="P:sphingolipid biosynthetic process"/>
    <property type="evidence" value="ECO:0007669"/>
    <property type="project" value="TreeGrafter"/>
</dbReference>
<reference evidence="12" key="1">
    <citation type="submission" date="2025-08" db="UniProtKB">
        <authorList>
            <consortium name="RefSeq"/>
        </authorList>
    </citation>
    <scope>IDENTIFICATION</scope>
    <source>
        <tissue evidence="12">Muscle</tissue>
    </source>
</reference>
<evidence type="ECO:0000313" key="12">
    <source>
        <dbReference type="RefSeq" id="XP_033354420.1"/>
    </source>
</evidence>
<comment type="catalytic activity">
    <reaction evidence="10">
        <text>a very-long-chain acyl-CoA + malonyl-CoA + H(+) = a very-long-chain 3-oxoacyl-CoA + CO2 + CoA</text>
        <dbReference type="Rhea" id="RHEA:32727"/>
        <dbReference type="ChEBI" id="CHEBI:15378"/>
        <dbReference type="ChEBI" id="CHEBI:16526"/>
        <dbReference type="ChEBI" id="CHEBI:57287"/>
        <dbReference type="ChEBI" id="CHEBI:57384"/>
        <dbReference type="ChEBI" id="CHEBI:90725"/>
        <dbReference type="ChEBI" id="CHEBI:90736"/>
        <dbReference type="EC" id="2.3.1.199"/>
    </reaction>
</comment>
<protein>
    <recommendedName>
        <fullName evidence="10">Elongation of very long chain fatty acids protein</fullName>
        <ecNumber evidence="10">2.3.1.199</ecNumber>
    </recommendedName>
    <alternativeName>
        <fullName evidence="10">Very-long-chain 3-oxoacyl-CoA synthase</fullName>
    </alternativeName>
</protein>
<evidence type="ECO:0000256" key="10">
    <source>
        <dbReference type="RuleBase" id="RU361115"/>
    </source>
</evidence>
<feature type="transmembrane region" description="Helical" evidence="10">
    <location>
        <begin position="237"/>
        <end position="261"/>
    </location>
</feature>
<evidence type="ECO:0000256" key="6">
    <source>
        <dbReference type="ARBA" id="ARBA00022989"/>
    </source>
</evidence>
<dbReference type="GO" id="GO:0034626">
    <property type="term" value="P:fatty acid elongation, polyunsaturated fatty acid"/>
    <property type="evidence" value="ECO:0007669"/>
    <property type="project" value="TreeGrafter"/>
</dbReference>
<comment type="subcellular location">
    <subcellularLocation>
        <location evidence="1">Membrane</location>
        <topology evidence="1">Multi-pass membrane protein</topology>
    </subcellularLocation>
</comment>
<evidence type="ECO:0000256" key="3">
    <source>
        <dbReference type="ARBA" id="ARBA00022679"/>
    </source>
</evidence>
<dbReference type="RefSeq" id="XP_033354420.1">
    <property type="nucleotide sequence ID" value="XM_033498529.1"/>
</dbReference>